<feature type="compositionally biased region" description="Low complexity" evidence="1">
    <location>
        <begin position="106"/>
        <end position="117"/>
    </location>
</feature>
<reference evidence="2 3" key="1">
    <citation type="submission" date="2023-02" db="EMBL/GenBank/DDBJ databases">
        <title>LHISI_Scaffold_Assembly.</title>
        <authorList>
            <person name="Stuart O.P."/>
            <person name="Cleave R."/>
            <person name="Magrath M.J.L."/>
            <person name="Mikheyev A.S."/>
        </authorList>
    </citation>
    <scope>NUCLEOTIDE SEQUENCE [LARGE SCALE GENOMIC DNA]</scope>
    <source>
        <strain evidence="2">Daus_M_001</strain>
        <tissue evidence="2">Leg muscle</tissue>
    </source>
</reference>
<evidence type="ECO:0000313" key="2">
    <source>
        <dbReference type="EMBL" id="KAJ8892843.1"/>
    </source>
</evidence>
<evidence type="ECO:0000256" key="1">
    <source>
        <dbReference type="SAM" id="MobiDB-lite"/>
    </source>
</evidence>
<organism evidence="2 3">
    <name type="scientific">Dryococelus australis</name>
    <dbReference type="NCBI Taxonomy" id="614101"/>
    <lineage>
        <taxon>Eukaryota</taxon>
        <taxon>Metazoa</taxon>
        <taxon>Ecdysozoa</taxon>
        <taxon>Arthropoda</taxon>
        <taxon>Hexapoda</taxon>
        <taxon>Insecta</taxon>
        <taxon>Pterygota</taxon>
        <taxon>Neoptera</taxon>
        <taxon>Polyneoptera</taxon>
        <taxon>Phasmatodea</taxon>
        <taxon>Verophasmatodea</taxon>
        <taxon>Anareolatae</taxon>
        <taxon>Phasmatidae</taxon>
        <taxon>Eurycanthinae</taxon>
        <taxon>Dryococelus</taxon>
    </lineage>
</organism>
<name>A0ABQ9I863_9NEOP</name>
<feature type="compositionally biased region" description="Low complexity" evidence="1">
    <location>
        <begin position="146"/>
        <end position="156"/>
    </location>
</feature>
<protein>
    <submittedName>
        <fullName evidence="2">Uncharacterized protein</fullName>
    </submittedName>
</protein>
<feature type="region of interest" description="Disordered" evidence="1">
    <location>
        <begin position="18"/>
        <end position="125"/>
    </location>
</feature>
<keyword evidence="3" id="KW-1185">Reference proteome</keyword>
<sequence>MADEGQFGELAEISLSGQYGGRWSRSPGVTSPHHQQLTNSTSRFSSASTPRAVSYEAEDAAGGGTGRPRGASRPGLYYSPPGTSYTIVERPCNSTPPGAGRRAPRGTYLGSSTTLGGADPRKRPISPEQVLRLLSGGEARVAGRRSALSSPASSPHLAHDPHPNLHHDLLVRTVNMVRPPDSPHGFGICVKGGKDSGNYFSTPYTHCLPYSTPLLF</sequence>
<dbReference type="EMBL" id="JARBHB010000002">
    <property type="protein sequence ID" value="KAJ8892843.1"/>
    <property type="molecule type" value="Genomic_DNA"/>
</dbReference>
<feature type="region of interest" description="Disordered" evidence="1">
    <location>
        <begin position="142"/>
        <end position="164"/>
    </location>
</feature>
<feature type="compositionally biased region" description="Polar residues" evidence="1">
    <location>
        <begin position="81"/>
        <end position="96"/>
    </location>
</feature>
<proteinExistence type="predicted"/>
<evidence type="ECO:0000313" key="3">
    <source>
        <dbReference type="Proteomes" id="UP001159363"/>
    </source>
</evidence>
<comment type="caution">
    <text evidence="2">The sequence shown here is derived from an EMBL/GenBank/DDBJ whole genome shotgun (WGS) entry which is preliminary data.</text>
</comment>
<feature type="compositionally biased region" description="Polar residues" evidence="1">
    <location>
        <begin position="27"/>
        <end position="51"/>
    </location>
</feature>
<accession>A0ABQ9I863</accession>
<gene>
    <name evidence="2" type="ORF">PR048_005424</name>
</gene>
<dbReference type="Proteomes" id="UP001159363">
    <property type="component" value="Chromosome 2"/>
</dbReference>